<dbReference type="HOGENOM" id="CLU_426581_0_0_1"/>
<dbReference type="InterPro" id="IPR015915">
    <property type="entry name" value="Kelch-typ_b-propeller"/>
</dbReference>
<dbReference type="SUPFAM" id="SSF117281">
    <property type="entry name" value="Kelch motif"/>
    <property type="match status" value="1"/>
</dbReference>
<evidence type="ECO:0000256" key="1">
    <source>
        <dbReference type="ARBA" id="ARBA00022441"/>
    </source>
</evidence>
<dbReference type="InterPro" id="IPR051568">
    <property type="entry name" value="LZTR1/Attractin"/>
</dbReference>
<dbReference type="Proteomes" id="UP000000305">
    <property type="component" value="Unassembled WGS sequence"/>
</dbReference>
<evidence type="ECO:0000256" key="3">
    <source>
        <dbReference type="SAM" id="MobiDB-lite"/>
    </source>
</evidence>
<keyword evidence="5" id="KW-1185">Reference proteome</keyword>
<dbReference type="Gene3D" id="2.120.10.80">
    <property type="entry name" value="Kelch-type beta propeller"/>
    <property type="match status" value="2"/>
</dbReference>
<dbReference type="EMBL" id="GL732525">
    <property type="protein sequence ID" value="EFX88963.1"/>
    <property type="molecule type" value="Genomic_DNA"/>
</dbReference>
<dbReference type="Pfam" id="PF01344">
    <property type="entry name" value="Kelch_1"/>
    <property type="match status" value="1"/>
</dbReference>
<dbReference type="STRING" id="6669.E9FW96"/>
<dbReference type="AlphaFoldDB" id="E9FW96"/>
<dbReference type="PANTHER" id="PTHR46376">
    <property type="entry name" value="LEUCINE-ZIPPER-LIKE TRANSCRIPTIONAL REGULATOR 1"/>
    <property type="match status" value="1"/>
</dbReference>
<evidence type="ECO:0000313" key="4">
    <source>
        <dbReference type="EMBL" id="EFX88963.1"/>
    </source>
</evidence>
<organism evidence="4 5">
    <name type="scientific">Daphnia pulex</name>
    <name type="common">Water flea</name>
    <dbReference type="NCBI Taxonomy" id="6669"/>
    <lineage>
        <taxon>Eukaryota</taxon>
        <taxon>Metazoa</taxon>
        <taxon>Ecdysozoa</taxon>
        <taxon>Arthropoda</taxon>
        <taxon>Crustacea</taxon>
        <taxon>Branchiopoda</taxon>
        <taxon>Diplostraca</taxon>
        <taxon>Cladocera</taxon>
        <taxon>Anomopoda</taxon>
        <taxon>Daphniidae</taxon>
        <taxon>Daphnia</taxon>
    </lineage>
</organism>
<name>E9FW96_DAPPU</name>
<dbReference type="eggNOG" id="KOG0379">
    <property type="taxonomic scope" value="Eukaryota"/>
</dbReference>
<dbReference type="PANTHER" id="PTHR46376:SF1">
    <property type="entry name" value="LEUCINE-ZIPPER-LIKE TRANSCRIPTIONAL REGULATOR 1"/>
    <property type="match status" value="1"/>
</dbReference>
<dbReference type="Pfam" id="PF24681">
    <property type="entry name" value="Kelch_KLHDC2_KLHL20_DRC7"/>
    <property type="match status" value="1"/>
</dbReference>
<sequence>MEGIGNDEPWARGRVGRGEKSLCARILYSRPTTLSIVKHTAGKETTRESCFSFHNKLQPLERRSRLSLNHQRFCQVYLLGGRSSNIPLKDFWVMDLDTGIWTSLGSKGTPLNVQEHSMVYWNDCVYVFGGIFAPADECPLWTYTISDNTWSKWQSKKNCAPISRKGHTAVVYEDRMYVYGGYQDMRGSLGELWEFSFKSHSWKMIHGGKAKKSSDVVPPPRHSHTAVVFDQEMWVYGGMTDLAERSDFWRLDLVTMQWTCVKCKPLGPGPLHGHSAVRVRSHMLVVGGEKQGNLSDEVWRFHFGTETWERLETKHPRPTARTQLTTIALDGSFFASNDDPIYCEREQSCVTTPSNTESPKIQEEDNSPTECSTITTSMANKSRPLFSRNHGYQLVKRKVEDETMEFAHPTAWLTKSSTYSLLSNVSTDSFMSELEDRAQNLVRLDTNNMCASRRPGQARSESVQNFREFPKIPRSLTTVRFNPFDPNKEMIRVQRDETLDFTTSDYASEIDEPFNNAFVGISNPVYTEFAACVEDGDDVLGEHRNFAQALNPSLLTKNSRSIRLRNDVLTQLHRLQHIVNDKRAPSVVSPNSSDGSCSEAKRGGLNSLAHNEECWSILMLGGREPVQLTVFDRPLSIWMFRM</sequence>
<gene>
    <name evidence="4" type="ORF">DAPPUDRAFT_304739</name>
</gene>
<proteinExistence type="predicted"/>
<evidence type="ECO:0000256" key="2">
    <source>
        <dbReference type="ARBA" id="ARBA00022737"/>
    </source>
</evidence>
<evidence type="ECO:0000313" key="5">
    <source>
        <dbReference type="Proteomes" id="UP000000305"/>
    </source>
</evidence>
<dbReference type="InParanoid" id="E9FW96"/>
<protein>
    <submittedName>
        <fullName evidence="4">Uncharacterized protein</fullName>
    </submittedName>
</protein>
<keyword evidence="2" id="KW-0677">Repeat</keyword>
<accession>E9FW96</accession>
<dbReference type="InterPro" id="IPR006652">
    <property type="entry name" value="Kelch_1"/>
</dbReference>
<dbReference type="OrthoDB" id="432528at2759"/>
<keyword evidence="1" id="KW-0880">Kelch repeat</keyword>
<reference evidence="4 5" key="1">
    <citation type="journal article" date="2011" name="Science">
        <title>The ecoresponsive genome of Daphnia pulex.</title>
        <authorList>
            <person name="Colbourne J.K."/>
            <person name="Pfrender M.E."/>
            <person name="Gilbert D."/>
            <person name="Thomas W.K."/>
            <person name="Tucker A."/>
            <person name="Oakley T.H."/>
            <person name="Tokishita S."/>
            <person name="Aerts A."/>
            <person name="Arnold G.J."/>
            <person name="Basu M.K."/>
            <person name="Bauer D.J."/>
            <person name="Caceres C.E."/>
            <person name="Carmel L."/>
            <person name="Casola C."/>
            <person name="Choi J.H."/>
            <person name="Detter J.C."/>
            <person name="Dong Q."/>
            <person name="Dusheyko S."/>
            <person name="Eads B.D."/>
            <person name="Frohlich T."/>
            <person name="Geiler-Samerotte K.A."/>
            <person name="Gerlach D."/>
            <person name="Hatcher P."/>
            <person name="Jogdeo S."/>
            <person name="Krijgsveld J."/>
            <person name="Kriventseva E.V."/>
            <person name="Kultz D."/>
            <person name="Laforsch C."/>
            <person name="Lindquist E."/>
            <person name="Lopez J."/>
            <person name="Manak J.R."/>
            <person name="Muller J."/>
            <person name="Pangilinan J."/>
            <person name="Patwardhan R.P."/>
            <person name="Pitluck S."/>
            <person name="Pritham E.J."/>
            <person name="Rechtsteiner A."/>
            <person name="Rho M."/>
            <person name="Rogozin I.B."/>
            <person name="Sakarya O."/>
            <person name="Salamov A."/>
            <person name="Schaack S."/>
            <person name="Shapiro H."/>
            <person name="Shiga Y."/>
            <person name="Skalitzky C."/>
            <person name="Smith Z."/>
            <person name="Souvorov A."/>
            <person name="Sung W."/>
            <person name="Tang Z."/>
            <person name="Tsuchiya D."/>
            <person name="Tu H."/>
            <person name="Vos H."/>
            <person name="Wang M."/>
            <person name="Wolf Y.I."/>
            <person name="Yamagata H."/>
            <person name="Yamada T."/>
            <person name="Ye Y."/>
            <person name="Shaw J.R."/>
            <person name="Andrews J."/>
            <person name="Crease T.J."/>
            <person name="Tang H."/>
            <person name="Lucas S.M."/>
            <person name="Robertson H.M."/>
            <person name="Bork P."/>
            <person name="Koonin E.V."/>
            <person name="Zdobnov E.M."/>
            <person name="Grigoriev I.V."/>
            <person name="Lynch M."/>
            <person name="Boore J.L."/>
        </authorList>
    </citation>
    <scope>NUCLEOTIDE SEQUENCE [LARGE SCALE GENOMIC DNA]</scope>
</reference>
<dbReference type="KEGG" id="dpx:DAPPUDRAFT_304739"/>
<feature type="region of interest" description="Disordered" evidence="3">
    <location>
        <begin position="583"/>
        <end position="602"/>
    </location>
</feature>